<dbReference type="CDD" id="cd07377">
    <property type="entry name" value="WHTH_GntR"/>
    <property type="match status" value="1"/>
</dbReference>
<dbReference type="InterPro" id="IPR036388">
    <property type="entry name" value="WH-like_DNA-bd_sf"/>
</dbReference>
<dbReference type="GO" id="GO:0003700">
    <property type="term" value="F:DNA-binding transcription factor activity"/>
    <property type="evidence" value="ECO:0007669"/>
    <property type="project" value="InterPro"/>
</dbReference>
<dbReference type="GO" id="GO:0003677">
    <property type="term" value="F:DNA binding"/>
    <property type="evidence" value="ECO:0007669"/>
    <property type="project" value="UniProtKB-KW"/>
</dbReference>
<dbReference type="InterPro" id="IPR036390">
    <property type="entry name" value="WH_DNA-bd_sf"/>
</dbReference>
<organism evidence="7">
    <name type="scientific">Mycoplasmopsis gallinacea</name>
    <dbReference type="NCBI Taxonomy" id="29556"/>
    <lineage>
        <taxon>Bacteria</taxon>
        <taxon>Bacillati</taxon>
        <taxon>Mycoplasmatota</taxon>
        <taxon>Mycoplasmoidales</taxon>
        <taxon>Metamycoplasmataceae</taxon>
        <taxon>Mycoplasmopsis</taxon>
    </lineage>
</organism>
<dbReference type="AlphaFoldDB" id="A0A0D5ZJR0"/>
<keyword evidence="1" id="KW-0805">Transcription regulation</keyword>
<accession>A0A0D5ZJR0</accession>
<feature type="domain" description="HTH gntR-type" evidence="4">
    <location>
        <begin position="12"/>
        <end position="80"/>
    </location>
</feature>
<evidence type="ECO:0000313" key="5">
    <source>
        <dbReference type="EMBL" id="AKA50138.1"/>
    </source>
</evidence>
<evidence type="ECO:0000256" key="3">
    <source>
        <dbReference type="ARBA" id="ARBA00023163"/>
    </source>
</evidence>
<gene>
    <name evidence="6" type="ORF">GOQ20_00870</name>
    <name evidence="5" type="ORF">VO56_02730</name>
</gene>
<evidence type="ECO:0000259" key="4">
    <source>
        <dbReference type="PROSITE" id="PS50949"/>
    </source>
</evidence>
<evidence type="ECO:0000313" key="6">
    <source>
        <dbReference type="EMBL" id="QIW62021.1"/>
    </source>
</evidence>
<protein>
    <submittedName>
        <fullName evidence="5">GntR family transcriptional regulator</fullName>
    </submittedName>
</protein>
<dbReference type="Proteomes" id="UP000032722">
    <property type="component" value="Chromosome"/>
</dbReference>
<dbReference type="PATRIC" id="fig|29556.3.peg.540"/>
<dbReference type="InterPro" id="IPR000524">
    <property type="entry name" value="Tscrpt_reg_HTH_GntR"/>
</dbReference>
<dbReference type="Proteomes" id="UP000503310">
    <property type="component" value="Chromosome"/>
</dbReference>
<dbReference type="KEGG" id="mgb:VO56_02730"/>
<name>A0A0D5ZJR0_9BACT</name>
<dbReference type="SUPFAM" id="SSF46785">
    <property type="entry name" value="Winged helix' DNA-binding domain"/>
    <property type="match status" value="1"/>
</dbReference>
<sequence length="231" mass="26990">MSEIKEENKIKVNKTDIVAGYLIDLIQSGKVPVNKIMPSEHQLMYRFGCSRSVVIAAYSKLQTLGAVYSISKRGYFVAENFHNLVKPLSYLIGSDKCKGKEIIEGKKLPEWIFDKRIIFVEDFREFDKEYFKNDNLIGVSKYYISTKNLKENEVIDVEESLIDLLIDRNAISNIIYDLKYEDDPYFGFKKIVVVYFFGYDDDSISLSGKFWIHPDHFKFNHQEFSLKKVIK</sequence>
<keyword evidence="3" id="KW-0804">Transcription</keyword>
<evidence type="ECO:0000313" key="7">
    <source>
        <dbReference type="Proteomes" id="UP000032722"/>
    </source>
</evidence>
<dbReference type="EMBL" id="CP047225">
    <property type="protein sequence ID" value="QIW62021.1"/>
    <property type="molecule type" value="Genomic_DNA"/>
</dbReference>
<dbReference type="HOGENOM" id="CLU_1213736_0_0_14"/>
<proteinExistence type="predicted"/>
<reference evidence="6 8" key="2">
    <citation type="submission" date="2019-12" db="EMBL/GenBank/DDBJ databases">
        <title>Sequencing and analysis of the whole genome of Mycoplasma gallinaceum strain Peacock20181011.</title>
        <authorList>
            <person name="Liu X."/>
            <person name="Qin Z."/>
            <person name="Xu H."/>
        </authorList>
    </citation>
    <scope>NUCLEOTIDE SEQUENCE [LARGE SCALE GENOMIC DNA]</scope>
    <source>
        <strain evidence="6 8">Peacock20181011</strain>
    </source>
</reference>
<dbReference type="PROSITE" id="PS50949">
    <property type="entry name" value="HTH_GNTR"/>
    <property type="match status" value="1"/>
</dbReference>
<dbReference type="RefSeq" id="WP_167845036.1">
    <property type="nucleotide sequence ID" value="NZ_CP047225.1"/>
</dbReference>
<evidence type="ECO:0000313" key="8">
    <source>
        <dbReference type="Proteomes" id="UP000503310"/>
    </source>
</evidence>
<dbReference type="Gene3D" id="1.10.10.10">
    <property type="entry name" value="Winged helix-like DNA-binding domain superfamily/Winged helix DNA-binding domain"/>
    <property type="match status" value="1"/>
</dbReference>
<evidence type="ECO:0000256" key="2">
    <source>
        <dbReference type="ARBA" id="ARBA00023125"/>
    </source>
</evidence>
<dbReference type="SMART" id="SM00345">
    <property type="entry name" value="HTH_GNTR"/>
    <property type="match status" value="1"/>
</dbReference>
<dbReference type="Pfam" id="PF00392">
    <property type="entry name" value="GntR"/>
    <property type="match status" value="1"/>
</dbReference>
<evidence type="ECO:0000256" key="1">
    <source>
        <dbReference type="ARBA" id="ARBA00023015"/>
    </source>
</evidence>
<dbReference type="EMBL" id="CP011021">
    <property type="protein sequence ID" value="AKA50138.1"/>
    <property type="molecule type" value="Genomic_DNA"/>
</dbReference>
<reference evidence="5 7" key="1">
    <citation type="journal article" date="2015" name="Genome Announc.">
        <title>Complete Genome Sequence of Mycoplasma meleagridis, a Possible Emerging Pathogen in Chickens.</title>
        <authorList>
            <person name="Abolnik C."/>
        </authorList>
    </citation>
    <scope>NUCLEOTIDE SEQUENCE [LARGE SCALE GENOMIC DNA]</scope>
    <source>
        <strain evidence="5 7">B2096 8B</strain>
    </source>
</reference>
<keyword evidence="2" id="KW-0238">DNA-binding</keyword>